<gene>
    <name evidence="1" type="ORF">LCGC14_2410730</name>
</gene>
<dbReference type="EMBL" id="LAZR01036415">
    <property type="protein sequence ID" value="KKL24897.1"/>
    <property type="molecule type" value="Genomic_DNA"/>
</dbReference>
<sequence length="90" mass="9922">MATAFPNDLGVTVEFRLTVTDALLWSSVMLFIPRVDDVVEYGLNSGGLTSFVVLSVKYEFREAVPLIEDPPPDPPESVLCSHVVTVTVRR</sequence>
<evidence type="ECO:0000313" key="1">
    <source>
        <dbReference type="EMBL" id="KKL24897.1"/>
    </source>
</evidence>
<comment type="caution">
    <text evidence="1">The sequence shown here is derived from an EMBL/GenBank/DDBJ whole genome shotgun (WGS) entry which is preliminary data.</text>
</comment>
<dbReference type="AlphaFoldDB" id="A0A0F9CER3"/>
<protein>
    <submittedName>
        <fullName evidence="1">Uncharacterized protein</fullName>
    </submittedName>
</protein>
<organism evidence="1">
    <name type="scientific">marine sediment metagenome</name>
    <dbReference type="NCBI Taxonomy" id="412755"/>
    <lineage>
        <taxon>unclassified sequences</taxon>
        <taxon>metagenomes</taxon>
        <taxon>ecological metagenomes</taxon>
    </lineage>
</organism>
<accession>A0A0F9CER3</accession>
<name>A0A0F9CER3_9ZZZZ</name>
<proteinExistence type="predicted"/>
<reference evidence="1" key="1">
    <citation type="journal article" date="2015" name="Nature">
        <title>Complex archaea that bridge the gap between prokaryotes and eukaryotes.</title>
        <authorList>
            <person name="Spang A."/>
            <person name="Saw J.H."/>
            <person name="Jorgensen S.L."/>
            <person name="Zaremba-Niedzwiedzka K."/>
            <person name="Martijn J."/>
            <person name="Lind A.E."/>
            <person name="van Eijk R."/>
            <person name="Schleper C."/>
            <person name="Guy L."/>
            <person name="Ettema T.J."/>
        </authorList>
    </citation>
    <scope>NUCLEOTIDE SEQUENCE</scope>
</reference>